<reference evidence="2" key="1">
    <citation type="submission" date="2016-10" db="EMBL/GenBank/DDBJ databases">
        <authorList>
            <person name="Varghese N."/>
            <person name="Submissions S."/>
        </authorList>
    </citation>
    <scope>NUCLEOTIDE SEQUENCE [LARGE SCALE GENOMIC DNA]</scope>
    <source>
        <strain evidence="2">Jip14</strain>
    </source>
</reference>
<protein>
    <recommendedName>
        <fullName evidence="3">Type II secretion system (T2SS), protein M subtype b</fullName>
    </recommendedName>
</protein>
<organism evidence="1 2">
    <name type="scientific">Parapedobacter koreensis</name>
    <dbReference type="NCBI Taxonomy" id="332977"/>
    <lineage>
        <taxon>Bacteria</taxon>
        <taxon>Pseudomonadati</taxon>
        <taxon>Bacteroidota</taxon>
        <taxon>Sphingobacteriia</taxon>
        <taxon>Sphingobacteriales</taxon>
        <taxon>Sphingobacteriaceae</taxon>
        <taxon>Parapedobacter</taxon>
    </lineage>
</organism>
<dbReference type="Proteomes" id="UP000198916">
    <property type="component" value="Unassembled WGS sequence"/>
</dbReference>
<dbReference type="EMBL" id="FNZR01000015">
    <property type="protein sequence ID" value="SEL95669.1"/>
    <property type="molecule type" value="Genomic_DNA"/>
</dbReference>
<name>A0A1H7UFS6_9SPHI</name>
<evidence type="ECO:0000313" key="2">
    <source>
        <dbReference type="Proteomes" id="UP000198916"/>
    </source>
</evidence>
<gene>
    <name evidence="1" type="ORF">SAMN05421740_11538</name>
</gene>
<evidence type="ECO:0008006" key="3">
    <source>
        <dbReference type="Google" id="ProtNLM"/>
    </source>
</evidence>
<dbReference type="OrthoDB" id="9838361at2"/>
<sequence>MIQFFEQYDWKTKNRLLWGAALLLLVACYLLAIKPTLRLRAEYQALQAGEAARLANMQVLGQLRAKAQQVGALFEPGVTAAANVASTLSEPERIASMADVHQVNVRNLPTPERLGTETLHIDYTEYQLEGAFTALLQLLHDVEQEQGINLLSASFVKQRNATTRMPELLLQLRTVRLANQ</sequence>
<accession>A0A1H7UFS6</accession>
<evidence type="ECO:0000313" key="1">
    <source>
        <dbReference type="EMBL" id="SEL95669.1"/>
    </source>
</evidence>
<dbReference type="AlphaFoldDB" id="A0A1H7UFS6"/>
<proteinExistence type="predicted"/>
<dbReference type="STRING" id="332977.SAMN05421740_11538"/>
<keyword evidence="2" id="KW-1185">Reference proteome</keyword>
<dbReference type="RefSeq" id="WP_090609317.1">
    <property type="nucleotide sequence ID" value="NZ_FNZR01000015.1"/>
</dbReference>